<dbReference type="CDD" id="cd05826">
    <property type="entry name" value="Sortase_B"/>
    <property type="match status" value="1"/>
</dbReference>
<evidence type="ECO:0000256" key="1">
    <source>
        <dbReference type="ARBA" id="ARBA00022801"/>
    </source>
</evidence>
<dbReference type="AlphaFoldDB" id="A0A2P2BMS8"/>
<dbReference type="RefSeq" id="WP_166504721.1">
    <property type="nucleotide sequence ID" value="NZ_JAKNTL010000002.1"/>
</dbReference>
<proteinExistence type="predicted"/>
<dbReference type="Proteomes" id="UP000245695">
    <property type="component" value="Chromosome 1"/>
</dbReference>
<reference evidence="4 5" key="1">
    <citation type="submission" date="2014-09" db="EMBL/GenBank/DDBJ databases">
        <authorList>
            <person name="Hornung B.V."/>
        </authorList>
    </citation>
    <scope>NUCLEOTIDE SEQUENCE [LARGE SCALE GENOMIC DNA]</scope>
    <source>
        <strain evidence="4 5">FRIFI</strain>
    </source>
</reference>
<evidence type="ECO:0000256" key="3">
    <source>
        <dbReference type="SAM" id="Phobius"/>
    </source>
</evidence>
<dbReference type="Pfam" id="PF04203">
    <property type="entry name" value="Sortase"/>
    <property type="match status" value="1"/>
</dbReference>
<sequence length="263" mass="30916">MKKARILINIVLIIALLFGSYNIISKVLDYKKADRVYDNIKKIKEEREKQFVSSAQSNNNYKVGNSEVDDNKEVKQNSPYNKTTLDLSDINKDYRGWIDIDGTNIDYPVLQAKDNSYYLKKDINKNYLPSGSIFLDYRNNRFEDSNTVIYGHYMRNNTMFGELKKFKDKKFFDKNNKIYIETPDGQKLEYKIFSVYTTDANYNYIQTSFNSKSDYKQFLNKIKNKSLYNTNVEVSENDKILTLSTCSYEFENARTVIHAKLVN</sequence>
<dbReference type="KEGG" id="rhom:FRIFI_0165"/>
<organism evidence="4 5">
    <name type="scientific">Romboutsia hominis</name>
    <dbReference type="NCBI Taxonomy" id="1507512"/>
    <lineage>
        <taxon>Bacteria</taxon>
        <taxon>Bacillati</taxon>
        <taxon>Bacillota</taxon>
        <taxon>Clostridia</taxon>
        <taxon>Peptostreptococcales</taxon>
        <taxon>Peptostreptococcaceae</taxon>
        <taxon>Romboutsia</taxon>
    </lineage>
</organism>
<feature type="transmembrane region" description="Helical" evidence="3">
    <location>
        <begin position="6"/>
        <end position="24"/>
    </location>
</feature>
<dbReference type="NCBIfam" id="TIGR03064">
    <property type="entry name" value="sortase_srtB"/>
    <property type="match status" value="1"/>
</dbReference>
<dbReference type="InterPro" id="IPR009835">
    <property type="entry name" value="SrtB"/>
</dbReference>
<keyword evidence="3" id="KW-0812">Transmembrane</keyword>
<dbReference type="EMBL" id="LN650648">
    <property type="protein sequence ID" value="CEI71717.1"/>
    <property type="molecule type" value="Genomic_DNA"/>
</dbReference>
<evidence type="ECO:0000313" key="5">
    <source>
        <dbReference type="Proteomes" id="UP000245695"/>
    </source>
</evidence>
<evidence type="ECO:0000313" key="4">
    <source>
        <dbReference type="EMBL" id="CEI71717.1"/>
    </source>
</evidence>
<protein>
    <submittedName>
        <fullName evidence="4">Sortase, SrtB</fullName>
    </submittedName>
</protein>
<dbReference type="GO" id="GO:0016787">
    <property type="term" value="F:hydrolase activity"/>
    <property type="evidence" value="ECO:0007669"/>
    <property type="project" value="UniProtKB-KW"/>
</dbReference>
<feature type="active site" description="Proton donor/acceptor" evidence="2">
    <location>
        <position position="152"/>
    </location>
</feature>
<evidence type="ECO:0000256" key="2">
    <source>
        <dbReference type="PIRSR" id="PIRSR605754-1"/>
    </source>
</evidence>
<dbReference type="Gene3D" id="2.40.260.10">
    <property type="entry name" value="Sortase"/>
    <property type="match status" value="1"/>
</dbReference>
<dbReference type="InterPro" id="IPR023365">
    <property type="entry name" value="Sortase_dom-sf"/>
</dbReference>
<accession>A0A2P2BMS8</accession>
<feature type="active site" description="Acyl-thioester intermediate" evidence="2">
    <location>
        <position position="246"/>
    </location>
</feature>
<gene>
    <name evidence="4" type="ORF">FRIFI_0165</name>
</gene>
<keyword evidence="3" id="KW-0472">Membrane</keyword>
<dbReference type="InterPro" id="IPR005754">
    <property type="entry name" value="Sortase"/>
</dbReference>
<keyword evidence="3" id="KW-1133">Transmembrane helix</keyword>
<dbReference type="SUPFAM" id="SSF63817">
    <property type="entry name" value="Sortase"/>
    <property type="match status" value="1"/>
</dbReference>
<keyword evidence="1" id="KW-0378">Hydrolase</keyword>
<keyword evidence="5" id="KW-1185">Reference proteome</keyword>
<name>A0A2P2BMS8_9FIRM</name>